<organism evidence="2 3">
    <name type="scientific">Maricaulis salignorans</name>
    <dbReference type="NCBI Taxonomy" id="144026"/>
    <lineage>
        <taxon>Bacteria</taxon>
        <taxon>Pseudomonadati</taxon>
        <taxon>Pseudomonadota</taxon>
        <taxon>Alphaproteobacteria</taxon>
        <taxon>Maricaulales</taxon>
        <taxon>Maricaulaceae</taxon>
        <taxon>Maricaulis</taxon>
    </lineage>
</organism>
<protein>
    <submittedName>
        <fullName evidence="2">Uncharacterized protein</fullName>
    </submittedName>
</protein>
<evidence type="ECO:0000313" key="3">
    <source>
        <dbReference type="Proteomes" id="UP000199759"/>
    </source>
</evidence>
<dbReference type="AlphaFoldDB" id="A0A1G9SFD1"/>
<keyword evidence="1" id="KW-0812">Transmembrane</keyword>
<gene>
    <name evidence="2" type="ORF">SAMN04488568_10984</name>
</gene>
<dbReference type="OrthoDB" id="7632661at2"/>
<evidence type="ECO:0000256" key="1">
    <source>
        <dbReference type="SAM" id="Phobius"/>
    </source>
</evidence>
<keyword evidence="1" id="KW-1133">Transmembrane helix</keyword>
<feature type="transmembrane region" description="Helical" evidence="1">
    <location>
        <begin position="23"/>
        <end position="41"/>
    </location>
</feature>
<name>A0A1G9SFD1_9PROT</name>
<keyword evidence="3" id="KW-1185">Reference proteome</keyword>
<dbReference type="STRING" id="144026.SAMN04488568_10984"/>
<evidence type="ECO:0000313" key="2">
    <source>
        <dbReference type="EMBL" id="SDM34050.1"/>
    </source>
</evidence>
<proteinExistence type="predicted"/>
<dbReference type="RefSeq" id="WP_091769820.1">
    <property type="nucleotide sequence ID" value="NZ_FNHG01000009.1"/>
</dbReference>
<feature type="transmembrane region" description="Helical" evidence="1">
    <location>
        <begin position="47"/>
        <end position="64"/>
    </location>
</feature>
<keyword evidence="1" id="KW-0472">Membrane</keyword>
<sequence length="95" mass="10153">MTEKPHTQSAFFATGAGRIARDVLAAMIALAFIGAVVFMAVMLTAVFLIIAGAGLVTFGVYWLWTKVRGRRERKGPEILVATRGPDGWTVDGLGS</sequence>
<reference evidence="2 3" key="1">
    <citation type="submission" date="2016-10" db="EMBL/GenBank/DDBJ databases">
        <authorList>
            <person name="de Groot N.N."/>
        </authorList>
    </citation>
    <scope>NUCLEOTIDE SEQUENCE [LARGE SCALE GENOMIC DNA]</scope>
    <source>
        <strain evidence="2 3">DSM 16077</strain>
    </source>
</reference>
<dbReference type="Proteomes" id="UP000199759">
    <property type="component" value="Unassembled WGS sequence"/>
</dbReference>
<dbReference type="EMBL" id="FNHG01000009">
    <property type="protein sequence ID" value="SDM34050.1"/>
    <property type="molecule type" value="Genomic_DNA"/>
</dbReference>
<accession>A0A1G9SFD1</accession>